<evidence type="ECO:0000256" key="1">
    <source>
        <dbReference type="ARBA" id="ARBA00001947"/>
    </source>
</evidence>
<reference evidence="6" key="1">
    <citation type="submission" date="2018-05" db="EMBL/GenBank/DDBJ databases">
        <authorList>
            <person name="Lanie J.A."/>
            <person name="Ng W.-L."/>
            <person name="Kazmierczak K.M."/>
            <person name="Andrzejewski T.M."/>
            <person name="Davidsen T.M."/>
            <person name="Wayne K.J."/>
            <person name="Tettelin H."/>
            <person name="Glass J.I."/>
            <person name="Rusch D."/>
            <person name="Podicherti R."/>
            <person name="Tsui H.-C.T."/>
            <person name="Winkler M.E."/>
        </authorList>
    </citation>
    <scope>NUCLEOTIDE SEQUENCE</scope>
</reference>
<accession>A0A381S3V5</accession>
<sequence length="253" mass="28412">MPRIKKVHSFNSVINRLKNISIYPGSIETIQTYQTSTGFYPLIKIVLGKGNSLRALISAGIHGDESGGIESILKFLKNEEYLAYINEWEITLLPCINPYGYEFSTRTNHQGKDLNRLFKVKKPPLEVSFAQSILDTGFNLIIDLHEDNESQGYYLYQNGLGKKYEGIGLEILNSLDGIMPINLETEIAGSEACQGVIGKKLEISSMDWWPMALYGLSKGTQMCLTLETSSLFDMETRISAHLTAIKTAFKHFQ</sequence>
<dbReference type="AlphaFoldDB" id="A0A381S3V5"/>
<evidence type="ECO:0000313" key="6">
    <source>
        <dbReference type="EMBL" id="SUZ98119.1"/>
    </source>
</evidence>
<evidence type="ECO:0000256" key="4">
    <source>
        <dbReference type="ARBA" id="ARBA00022833"/>
    </source>
</evidence>
<dbReference type="GO" id="GO:0016788">
    <property type="term" value="F:hydrolase activity, acting on ester bonds"/>
    <property type="evidence" value="ECO:0007669"/>
    <property type="project" value="InterPro"/>
</dbReference>
<dbReference type="GO" id="GO:0008270">
    <property type="term" value="F:zinc ion binding"/>
    <property type="evidence" value="ECO:0007669"/>
    <property type="project" value="InterPro"/>
</dbReference>
<dbReference type="InterPro" id="IPR053138">
    <property type="entry name" value="N-alpha-Ac-DABA_deacetylase"/>
</dbReference>
<dbReference type="EMBL" id="UINC01002574">
    <property type="protein sequence ID" value="SUZ98119.1"/>
    <property type="molecule type" value="Genomic_DNA"/>
</dbReference>
<feature type="domain" description="Peptidase M14" evidence="5">
    <location>
        <begin position="6"/>
        <end position="252"/>
    </location>
</feature>
<evidence type="ECO:0000256" key="3">
    <source>
        <dbReference type="ARBA" id="ARBA00022801"/>
    </source>
</evidence>
<evidence type="ECO:0000259" key="5">
    <source>
        <dbReference type="PROSITE" id="PS52035"/>
    </source>
</evidence>
<proteinExistence type="predicted"/>
<keyword evidence="3" id="KW-0378">Hydrolase</keyword>
<dbReference type="GO" id="GO:0004181">
    <property type="term" value="F:metallocarboxypeptidase activity"/>
    <property type="evidence" value="ECO:0007669"/>
    <property type="project" value="InterPro"/>
</dbReference>
<protein>
    <recommendedName>
        <fullName evidence="5">Peptidase M14 domain-containing protein</fullName>
    </recommendedName>
</protein>
<name>A0A381S3V5_9ZZZZ</name>
<dbReference type="Gene3D" id="3.40.630.10">
    <property type="entry name" value="Zn peptidases"/>
    <property type="match status" value="1"/>
</dbReference>
<comment type="cofactor">
    <cofactor evidence="1">
        <name>Zn(2+)</name>
        <dbReference type="ChEBI" id="CHEBI:29105"/>
    </cofactor>
</comment>
<dbReference type="GO" id="GO:0006508">
    <property type="term" value="P:proteolysis"/>
    <property type="evidence" value="ECO:0007669"/>
    <property type="project" value="InterPro"/>
</dbReference>
<keyword evidence="4" id="KW-0862">Zinc</keyword>
<dbReference type="CDD" id="cd06231">
    <property type="entry name" value="M14_REP34-like"/>
    <property type="match status" value="1"/>
</dbReference>
<dbReference type="PANTHER" id="PTHR37326:SF1">
    <property type="entry name" value="BLL3975 PROTEIN"/>
    <property type="match status" value="1"/>
</dbReference>
<dbReference type="InterPro" id="IPR055438">
    <property type="entry name" value="AstE_AspA_cat"/>
</dbReference>
<gene>
    <name evidence="6" type="ORF">METZ01_LOCUS50973</name>
</gene>
<dbReference type="PANTHER" id="PTHR37326">
    <property type="entry name" value="BLL3975 PROTEIN"/>
    <property type="match status" value="1"/>
</dbReference>
<dbReference type="Pfam" id="PF24827">
    <property type="entry name" value="AstE_AspA_cat"/>
    <property type="match status" value="1"/>
</dbReference>
<dbReference type="InterPro" id="IPR000834">
    <property type="entry name" value="Peptidase_M14"/>
</dbReference>
<organism evidence="6">
    <name type="scientific">marine metagenome</name>
    <dbReference type="NCBI Taxonomy" id="408172"/>
    <lineage>
        <taxon>unclassified sequences</taxon>
        <taxon>metagenomes</taxon>
        <taxon>ecological metagenomes</taxon>
    </lineage>
</organism>
<dbReference type="SUPFAM" id="SSF53187">
    <property type="entry name" value="Zn-dependent exopeptidases"/>
    <property type="match status" value="1"/>
</dbReference>
<keyword evidence="2" id="KW-0479">Metal-binding</keyword>
<evidence type="ECO:0000256" key="2">
    <source>
        <dbReference type="ARBA" id="ARBA00022723"/>
    </source>
</evidence>
<dbReference type="PROSITE" id="PS52035">
    <property type="entry name" value="PEPTIDASE_M14"/>
    <property type="match status" value="1"/>
</dbReference>